<keyword evidence="4" id="KW-1185">Reference proteome</keyword>
<reference evidence="3" key="2">
    <citation type="submission" date="2021-11" db="EMBL/GenBank/DDBJ databases">
        <authorList>
            <consortium name="Genoscope - CEA"/>
            <person name="William W."/>
        </authorList>
    </citation>
    <scope>NUCLEOTIDE SEQUENCE</scope>
</reference>
<feature type="signal peptide" evidence="1">
    <location>
        <begin position="1"/>
        <end position="15"/>
    </location>
</feature>
<sequence length="471" mass="53051">MRIPALLLCIRITAAVWPSYDTAAQLPKDARARLDRNLVVTGAGCERTQLRLDQLREPREAAVAGGELARLLKVEDCGVVCLLRGAPIALVAATADLRRYAGDTIDAALEAGDHSRAHAAEKELDEWYDRDCSAVELGFITYGNAANVYWVHPRSGERHMQRRLIPGDEGTVWLTAGLGHRFVVVEEASGETLGEYEATHDAIHTIVAAPRPISKRSAEQWKRTEDDLRKFEQNRANRVKRTWTKRGYDRAPLPPALFADIATYWYNNAATCLVYEEWGADSAHVNWWSAPPEMCYLPFGLKRRWHDALRPLVEAWIGDVELEDTDLYGLRRYTRGSTLMPHVDREETHAASVIVNIGQYGMDEAWPLQIYDLHSGEMTNVTMEPGELLFYESAKCLHGREVPLQGDAFVSLFAHYRPRDAPRWFLEDKTEALEWAYDGLPYSLGDAEEQVGSRTRTFVVEDASSPALGEL</sequence>
<evidence type="ECO:0000313" key="2">
    <source>
        <dbReference type="EMBL" id="CAE0702521.1"/>
    </source>
</evidence>
<feature type="chain" id="PRO_5036212349" description="Fe2OG dioxygenase domain-containing protein" evidence="1">
    <location>
        <begin position="16"/>
        <end position="471"/>
    </location>
</feature>
<evidence type="ECO:0000256" key="1">
    <source>
        <dbReference type="SAM" id="SignalP"/>
    </source>
</evidence>
<evidence type="ECO:0000313" key="4">
    <source>
        <dbReference type="Proteomes" id="UP000789595"/>
    </source>
</evidence>
<dbReference type="Proteomes" id="UP000789595">
    <property type="component" value="Unassembled WGS sequence"/>
</dbReference>
<dbReference type="EMBL" id="CAKKNE010000003">
    <property type="protein sequence ID" value="CAH0371580.1"/>
    <property type="molecule type" value="Genomic_DNA"/>
</dbReference>
<name>A0A7S4A3R5_9STRA</name>
<evidence type="ECO:0000313" key="3">
    <source>
        <dbReference type="EMBL" id="CAH0371580.1"/>
    </source>
</evidence>
<gene>
    <name evidence="2" type="ORF">PCAL00307_LOCUS17966</name>
    <name evidence="3" type="ORF">PECAL_3P15290</name>
</gene>
<dbReference type="AlphaFoldDB" id="A0A7S4A3R5"/>
<organism evidence="2">
    <name type="scientific">Pelagomonas calceolata</name>
    <dbReference type="NCBI Taxonomy" id="35677"/>
    <lineage>
        <taxon>Eukaryota</taxon>
        <taxon>Sar</taxon>
        <taxon>Stramenopiles</taxon>
        <taxon>Ochrophyta</taxon>
        <taxon>Pelagophyceae</taxon>
        <taxon>Pelagomonadales</taxon>
        <taxon>Pelagomonadaceae</taxon>
        <taxon>Pelagomonas</taxon>
    </lineage>
</organism>
<protein>
    <recommendedName>
        <fullName evidence="5">Fe2OG dioxygenase domain-containing protein</fullName>
    </recommendedName>
</protein>
<dbReference type="EMBL" id="HBIW01020853">
    <property type="protein sequence ID" value="CAE0702521.1"/>
    <property type="molecule type" value="Transcribed_RNA"/>
</dbReference>
<proteinExistence type="predicted"/>
<evidence type="ECO:0008006" key="5">
    <source>
        <dbReference type="Google" id="ProtNLM"/>
    </source>
</evidence>
<reference evidence="2" key="1">
    <citation type="submission" date="2021-01" db="EMBL/GenBank/DDBJ databases">
        <authorList>
            <person name="Corre E."/>
            <person name="Pelletier E."/>
            <person name="Niang G."/>
            <person name="Scheremetjew M."/>
            <person name="Finn R."/>
            <person name="Kale V."/>
            <person name="Holt S."/>
            <person name="Cochrane G."/>
            <person name="Meng A."/>
            <person name="Brown T."/>
            <person name="Cohen L."/>
        </authorList>
    </citation>
    <scope>NUCLEOTIDE SEQUENCE</scope>
    <source>
        <strain evidence="2">CCMP1756</strain>
    </source>
</reference>
<dbReference type="OrthoDB" id="41875at2759"/>
<accession>A0A7S4A3R5</accession>
<keyword evidence="1" id="KW-0732">Signal</keyword>